<dbReference type="InterPro" id="IPR036770">
    <property type="entry name" value="Ankyrin_rpt-contain_sf"/>
</dbReference>
<dbReference type="AlphaFoldDB" id="A0AAJ6QJM6"/>
<sequence length="792" mass="88159">MAAVDFSKVYSATYSSVPVYEFKIDGDSVMRRRSDDWINATHILKVAGFDKPARTRILEREVQKGVHEKVQGGYGKYQGTWIPLPEGRMLAERNNIIDKLRPIFDYVAGDRSPPPAPKHTTAASSKPRAPKNTNKRVANEEVVPAVKPHRSMAPPAYHPYEPYEMSQGFDEDESLEQATLESSSMIADDEIMAMSQNGTYSRKRKRGINEAPAISISEQEHILYGDQLLDYFMTVGDAPEATRIPPPQPPANFQVDRAIDESGNTALHWACAMGDLEIVRDLLRRGANIKALSEQEETPLVRAVLFTNNYEKRTFPPLLDLLLDTVSFRDWFGATLFHHIAETTRSKGKWKSSRYYCEVLLDKLRVTFSAEEVDLLLSCQDQNGDTAALIAARNGAFRLVDLLLARCPRSGELINNKGEAASTIVRRVPPNERDVPLPPSSITMGNDQLDPDVTAPVTSDHQPPSLPQDSSPATSALMSKIAVIMAEANRKLTAGYGSSKANQQDSDDVANPEALYAQLESDRQKIQKQVSMLVAKEAEEESIDAQLDRYEQLRHSYESVLEQIHQARLRERIASTPVPEKEDTGSDQDQQLRTYHMARQLCSAQKARRAAVKDLVQQTADAGVSTKFDVHRKLVALATGLKEEDLDPMAAELAETLEFDRMNGKAAGAESPEPEARESATFPIPGPTLLLRSKQQQATSTYFPACLSYLGCAAIFSRSLMHVDVDFLLLLAGNLSFWFLYTIFTHLEARHGMVMPRCSGTRNGRIGRQQQVRTNISTKLASCMQVSYKDGN</sequence>
<dbReference type="InterPro" id="IPR002110">
    <property type="entry name" value="Ankyrin_rpt"/>
</dbReference>
<name>A0AAJ6QJM6_ASPNG</name>
<feature type="compositionally biased region" description="Polar residues" evidence="9">
    <location>
        <begin position="456"/>
        <end position="474"/>
    </location>
</feature>
<feature type="region of interest" description="Disordered" evidence="9">
    <location>
        <begin position="424"/>
        <end position="474"/>
    </location>
</feature>
<reference evidence="12" key="2">
    <citation type="submission" date="2025-08" db="UniProtKB">
        <authorList>
            <consortium name="RefSeq"/>
        </authorList>
    </citation>
    <scope>IDENTIFICATION</scope>
</reference>
<evidence type="ECO:0000256" key="5">
    <source>
        <dbReference type="ARBA" id="ARBA00023321"/>
    </source>
</evidence>
<keyword evidence="5" id="KW-0183">Conidiation</keyword>
<keyword evidence="10" id="KW-1133">Transmembrane helix</keyword>
<keyword evidence="2" id="KW-0677">Repeat</keyword>
<keyword evidence="3" id="KW-0749">Sporulation</keyword>
<dbReference type="GeneID" id="4979463"/>
<organism evidence="12">
    <name type="scientific">Aspergillus niger</name>
    <dbReference type="NCBI Taxonomy" id="5061"/>
    <lineage>
        <taxon>Eukaryota</taxon>
        <taxon>Fungi</taxon>
        <taxon>Dikarya</taxon>
        <taxon>Ascomycota</taxon>
        <taxon>Pezizomycotina</taxon>
        <taxon>Eurotiomycetes</taxon>
        <taxon>Eurotiomycetidae</taxon>
        <taxon>Eurotiales</taxon>
        <taxon>Aspergillaceae</taxon>
        <taxon>Aspergillus</taxon>
        <taxon>Aspergillus subgen. Circumdati</taxon>
    </lineage>
</organism>
<dbReference type="InterPro" id="IPR036887">
    <property type="entry name" value="HTH_APSES_sf"/>
</dbReference>
<feature type="transmembrane region" description="Helical" evidence="10">
    <location>
        <begin position="727"/>
        <end position="747"/>
    </location>
</feature>
<evidence type="ECO:0000256" key="1">
    <source>
        <dbReference type="ARBA" id="ARBA00019309"/>
    </source>
</evidence>
<keyword evidence="10" id="KW-0812">Transmembrane</keyword>
<dbReference type="FunFam" id="3.10.260.10:FF:000001">
    <property type="entry name" value="APSES transcription factor (MbpA)"/>
    <property type="match status" value="1"/>
</dbReference>
<feature type="coiled-coil region" evidence="8">
    <location>
        <begin position="516"/>
        <end position="570"/>
    </location>
</feature>
<dbReference type="GO" id="GO:0030435">
    <property type="term" value="P:sporulation resulting in formation of a cellular spore"/>
    <property type="evidence" value="ECO:0007669"/>
    <property type="project" value="UniProtKB-KW"/>
</dbReference>
<dbReference type="PANTHER" id="PTHR43828">
    <property type="entry name" value="ASPARAGINASE"/>
    <property type="match status" value="1"/>
</dbReference>
<dbReference type="PANTHER" id="PTHR43828:SF15">
    <property type="entry name" value="TRANSCRIPTION FACTOR MBP1"/>
    <property type="match status" value="1"/>
</dbReference>
<feature type="repeat" description="ANK" evidence="7">
    <location>
        <begin position="262"/>
        <end position="294"/>
    </location>
</feature>
<evidence type="ECO:0000256" key="2">
    <source>
        <dbReference type="ARBA" id="ARBA00022737"/>
    </source>
</evidence>
<reference evidence="12" key="1">
    <citation type="submission" date="2025-02" db="EMBL/GenBank/DDBJ databases">
        <authorList>
            <consortium name="NCBI Genome Project"/>
        </authorList>
    </citation>
    <scope>NUCLEOTIDE SEQUENCE</scope>
</reference>
<dbReference type="GO" id="GO:0090575">
    <property type="term" value="C:RNA polymerase II transcription regulator complex"/>
    <property type="evidence" value="ECO:0007669"/>
    <property type="project" value="UniProtKB-ARBA"/>
</dbReference>
<evidence type="ECO:0000256" key="6">
    <source>
        <dbReference type="ARBA" id="ARBA00031907"/>
    </source>
</evidence>
<dbReference type="PROSITE" id="PS51299">
    <property type="entry name" value="HTH_APSES"/>
    <property type="match status" value="1"/>
</dbReference>
<evidence type="ECO:0000256" key="10">
    <source>
        <dbReference type="SAM" id="Phobius"/>
    </source>
</evidence>
<evidence type="ECO:0000256" key="8">
    <source>
        <dbReference type="SAM" id="Coils"/>
    </source>
</evidence>
<evidence type="ECO:0000259" key="11">
    <source>
        <dbReference type="PROSITE" id="PS51299"/>
    </source>
</evidence>
<evidence type="ECO:0000256" key="9">
    <source>
        <dbReference type="SAM" id="MobiDB-lite"/>
    </source>
</evidence>
<proteinExistence type="predicted"/>
<dbReference type="Gene3D" id="3.10.260.10">
    <property type="entry name" value="Transcription regulator HTH, APSES-type DNA-binding domain"/>
    <property type="match status" value="1"/>
</dbReference>
<dbReference type="SMART" id="SM00248">
    <property type="entry name" value="ANK"/>
    <property type="match status" value="2"/>
</dbReference>
<protein>
    <recommendedName>
        <fullName evidence="1">Cell pattern formation-associated protein stuA</fullName>
    </recommendedName>
    <alternativeName>
        <fullName evidence="6">Stunted protein A</fullName>
    </alternativeName>
</protein>
<dbReference type="Pfam" id="PF00023">
    <property type="entry name" value="Ank"/>
    <property type="match status" value="1"/>
</dbReference>
<accession>A0AAJ6QJM6</accession>
<dbReference type="InterPro" id="IPR018004">
    <property type="entry name" value="KilA/APSES_HTH"/>
</dbReference>
<dbReference type="Gene3D" id="1.25.40.20">
    <property type="entry name" value="Ankyrin repeat-containing domain"/>
    <property type="match status" value="1"/>
</dbReference>
<keyword evidence="4 7" id="KW-0040">ANK repeat</keyword>
<feature type="region of interest" description="Disordered" evidence="9">
    <location>
        <begin position="108"/>
        <end position="137"/>
    </location>
</feature>
<dbReference type="PROSITE" id="PS50297">
    <property type="entry name" value="ANK_REP_REGION"/>
    <property type="match status" value="1"/>
</dbReference>
<dbReference type="SMART" id="SM01252">
    <property type="entry name" value="KilA-N"/>
    <property type="match status" value="1"/>
</dbReference>
<keyword evidence="8" id="KW-0175">Coiled coil</keyword>
<keyword evidence="10" id="KW-0472">Membrane</keyword>
<dbReference type="Pfam" id="PF04383">
    <property type="entry name" value="KilA-N"/>
    <property type="match status" value="1"/>
</dbReference>
<dbReference type="KEGG" id="ang:An02g09740"/>
<dbReference type="FunFam" id="1.25.40.20:FF:000291">
    <property type="entry name" value="APSES transcription factor, putative"/>
    <property type="match status" value="1"/>
</dbReference>
<dbReference type="GO" id="GO:0001228">
    <property type="term" value="F:DNA-binding transcription activator activity, RNA polymerase II-specific"/>
    <property type="evidence" value="ECO:0007669"/>
    <property type="project" value="UniProtKB-ARBA"/>
</dbReference>
<dbReference type="InterPro" id="IPR003163">
    <property type="entry name" value="Tscrpt_reg_HTH_APSES-type"/>
</dbReference>
<dbReference type="PROSITE" id="PS50088">
    <property type="entry name" value="ANK_REPEAT"/>
    <property type="match status" value="1"/>
</dbReference>
<dbReference type="VEuPathDB" id="FungiDB:An02g09740"/>
<evidence type="ECO:0000256" key="7">
    <source>
        <dbReference type="PROSITE-ProRule" id="PRU00023"/>
    </source>
</evidence>
<evidence type="ECO:0000256" key="3">
    <source>
        <dbReference type="ARBA" id="ARBA00022969"/>
    </source>
</evidence>
<dbReference type="GO" id="GO:0048315">
    <property type="term" value="P:conidium formation"/>
    <property type="evidence" value="ECO:0007669"/>
    <property type="project" value="UniProtKB-KW"/>
</dbReference>
<dbReference type="RefSeq" id="XP_001400103.3">
    <property type="nucleotide sequence ID" value="XM_001400066.3"/>
</dbReference>
<gene>
    <name evidence="12" type="ORF">An02g09740</name>
</gene>
<evidence type="ECO:0000313" key="12">
    <source>
        <dbReference type="RefSeq" id="XP_001400103.3"/>
    </source>
</evidence>
<dbReference type="InterPro" id="IPR051642">
    <property type="entry name" value="SWI6-like"/>
</dbReference>
<evidence type="ECO:0000256" key="4">
    <source>
        <dbReference type="ARBA" id="ARBA00023043"/>
    </source>
</evidence>
<dbReference type="SUPFAM" id="SSF54616">
    <property type="entry name" value="DNA-binding domain of Mlu1-box binding protein MBP1"/>
    <property type="match status" value="1"/>
</dbReference>
<dbReference type="SUPFAM" id="SSF48403">
    <property type="entry name" value="Ankyrin repeat"/>
    <property type="match status" value="1"/>
</dbReference>
<feature type="domain" description="HTH APSES-type" evidence="11">
    <location>
        <begin position="9"/>
        <end position="115"/>
    </location>
</feature>